<dbReference type="AlphaFoldDB" id="A0A2U8E335"/>
<dbReference type="PROSITE" id="PS50042">
    <property type="entry name" value="CNMP_BINDING_3"/>
    <property type="match status" value="1"/>
</dbReference>
<dbReference type="PANTHER" id="PTHR43080:SF2">
    <property type="entry name" value="CBS DOMAIN-CONTAINING PROTEIN"/>
    <property type="match status" value="1"/>
</dbReference>
<evidence type="ECO:0000313" key="5">
    <source>
        <dbReference type="EMBL" id="AWI09186.1"/>
    </source>
</evidence>
<dbReference type="Pfam" id="PF00027">
    <property type="entry name" value="cNMP_binding"/>
    <property type="match status" value="1"/>
</dbReference>
<dbReference type="InterPro" id="IPR000644">
    <property type="entry name" value="CBS_dom"/>
</dbReference>
<dbReference type="KEGG" id="elut:CKA38_07980"/>
<feature type="domain" description="CBS" evidence="4">
    <location>
        <begin position="297"/>
        <end position="357"/>
    </location>
</feature>
<name>A0A2U8E335_9BACT</name>
<feature type="domain" description="Cyclic nucleotide-binding" evidence="3">
    <location>
        <begin position="72"/>
        <end position="183"/>
    </location>
</feature>
<evidence type="ECO:0000313" key="6">
    <source>
        <dbReference type="Proteomes" id="UP000244896"/>
    </source>
</evidence>
<reference evidence="5 6" key="1">
    <citation type="journal article" date="2018" name="Syst. Appl. Microbiol.">
        <title>Ereboglobus luteus gen. nov. sp. nov. from cockroach guts, and new insights into the oxygen relationship of the genera Opitutus and Didymococcus (Verrucomicrobia: Opitutaceae).</title>
        <authorList>
            <person name="Tegtmeier D."/>
            <person name="Belitz A."/>
            <person name="Radek R."/>
            <person name="Heimerl T."/>
            <person name="Brune A."/>
        </authorList>
    </citation>
    <scope>NUCLEOTIDE SEQUENCE [LARGE SCALE GENOMIC DNA]</scope>
    <source>
        <strain evidence="5 6">Ho45</strain>
    </source>
</reference>
<dbReference type="InterPro" id="IPR000595">
    <property type="entry name" value="cNMP-bd_dom"/>
</dbReference>
<sequence>MRKKNAMRENVLVKKSKKCGPLRRGAIAGCGAIRRLAFEGKLAFASRIHQSMSAPKNMIPGRIADALMRFPPFSMLPAESVAELAAEADVWVVPMGDYIWRQGANPSGEVLFLAQGRVEYIWDNEGQSERVDVRDVGDVLGLSALVRNEANRVSAQAVEDSMLYSLSWAMLRAMLEKNDEARNYVRRHLSWAVRVGSQIHYSDEPTESHMAGRAKNILQSHLDGAQIIQPRPIERLLTCGPDAEIGRAAALISAKRVPSILVVDSERRPLGIVSSNALVKNVVVDGMPKTEPVSRIMAKPVCTVSPNSSATAAMLIMLRERIGQVCVTEDGTPNTKALDVCTHKDLLAQTGHHPAGLLREIRFAKSNARFRELCDEIENIARSYLDAGVSAIYVGQICAELYDELTQRLVDLSTDELQGEGVSLPRGVAWAWMSVGSDGRREQILRTDMDNAIVFAPSKTQEEDEAARAIFTRLAARVIDKLVAAGFARCQGGVMALNPRWCRTTNEWLDEIASFNADIDGDGLLRATILYDLRHVAGDRALCDRLRERIFATASADTPLQRRLAQTIVDNTPPLNFIGRFVIEKLGVGGSSEFDLKNRGMGPLRDAARLFSLHYKLNRRYSTGGRWEELRRVVPERAELASLARDAYDFLLGLRTLNGLRRGDSGRTLDPSTLTKIERAQLSSVFDVVRTVQHAVQFQFSIDGRI</sequence>
<evidence type="ECO:0008006" key="7">
    <source>
        <dbReference type="Google" id="ProtNLM"/>
    </source>
</evidence>
<organism evidence="5 6">
    <name type="scientific">Ereboglobus luteus</name>
    <dbReference type="NCBI Taxonomy" id="1796921"/>
    <lineage>
        <taxon>Bacteria</taxon>
        <taxon>Pseudomonadati</taxon>
        <taxon>Verrucomicrobiota</taxon>
        <taxon>Opitutia</taxon>
        <taxon>Opitutales</taxon>
        <taxon>Opitutaceae</taxon>
        <taxon>Ereboglobus</taxon>
    </lineage>
</organism>
<evidence type="ECO:0000256" key="1">
    <source>
        <dbReference type="ARBA" id="ARBA00023122"/>
    </source>
</evidence>
<dbReference type="InterPro" id="IPR018821">
    <property type="entry name" value="DUF294_put_nucleoTrafse_sb-bd"/>
</dbReference>
<dbReference type="PANTHER" id="PTHR43080">
    <property type="entry name" value="CBS DOMAIN-CONTAINING PROTEIN CBSX3, MITOCHONDRIAL"/>
    <property type="match status" value="1"/>
</dbReference>
<dbReference type="EMBL" id="CP023004">
    <property type="protein sequence ID" value="AWI09186.1"/>
    <property type="molecule type" value="Genomic_DNA"/>
</dbReference>
<proteinExistence type="predicted"/>
<feature type="domain" description="CBS" evidence="4">
    <location>
        <begin position="230"/>
        <end position="289"/>
    </location>
</feature>
<dbReference type="Pfam" id="PF00571">
    <property type="entry name" value="CBS"/>
    <property type="match status" value="2"/>
</dbReference>
<dbReference type="PROSITE" id="PS51371">
    <property type="entry name" value="CBS"/>
    <property type="match status" value="2"/>
</dbReference>
<evidence type="ECO:0000256" key="2">
    <source>
        <dbReference type="PROSITE-ProRule" id="PRU00703"/>
    </source>
</evidence>
<dbReference type="Gene3D" id="3.10.580.10">
    <property type="entry name" value="CBS-domain"/>
    <property type="match status" value="1"/>
</dbReference>
<dbReference type="SUPFAM" id="SSF51206">
    <property type="entry name" value="cAMP-binding domain-like"/>
    <property type="match status" value="1"/>
</dbReference>
<dbReference type="InterPro" id="IPR051257">
    <property type="entry name" value="Diverse_CBS-Domain"/>
</dbReference>
<dbReference type="Pfam" id="PF10335">
    <property type="entry name" value="DUF294_C"/>
    <property type="match status" value="1"/>
</dbReference>
<keyword evidence="1 2" id="KW-0129">CBS domain</keyword>
<dbReference type="InterPro" id="IPR005105">
    <property type="entry name" value="GlnD_Uridyltrans_N"/>
</dbReference>
<evidence type="ECO:0000259" key="3">
    <source>
        <dbReference type="PROSITE" id="PS50042"/>
    </source>
</evidence>
<dbReference type="SMART" id="SM00116">
    <property type="entry name" value="CBS"/>
    <property type="match status" value="2"/>
</dbReference>
<gene>
    <name evidence="5" type="ORF">CKA38_07980</name>
</gene>
<dbReference type="Gene3D" id="2.60.120.10">
    <property type="entry name" value="Jelly Rolls"/>
    <property type="match status" value="1"/>
</dbReference>
<dbReference type="CDD" id="cd00038">
    <property type="entry name" value="CAP_ED"/>
    <property type="match status" value="1"/>
</dbReference>
<dbReference type="GO" id="GO:0008773">
    <property type="term" value="F:[protein-PII] uridylyltransferase activity"/>
    <property type="evidence" value="ECO:0007669"/>
    <property type="project" value="InterPro"/>
</dbReference>
<keyword evidence="6" id="KW-1185">Reference proteome</keyword>
<dbReference type="InterPro" id="IPR018490">
    <property type="entry name" value="cNMP-bd_dom_sf"/>
</dbReference>
<dbReference type="Proteomes" id="UP000244896">
    <property type="component" value="Chromosome"/>
</dbReference>
<dbReference type="InterPro" id="IPR014710">
    <property type="entry name" value="RmlC-like_jellyroll"/>
</dbReference>
<dbReference type="Pfam" id="PF03445">
    <property type="entry name" value="DUF294"/>
    <property type="match status" value="1"/>
</dbReference>
<dbReference type="SUPFAM" id="SSF54631">
    <property type="entry name" value="CBS-domain pair"/>
    <property type="match status" value="1"/>
</dbReference>
<evidence type="ECO:0000259" key="4">
    <source>
        <dbReference type="PROSITE" id="PS51371"/>
    </source>
</evidence>
<accession>A0A2U8E335</accession>
<protein>
    <recommendedName>
        <fullName evidence="7">CBS domain-containing protein</fullName>
    </recommendedName>
</protein>
<dbReference type="InterPro" id="IPR046342">
    <property type="entry name" value="CBS_dom_sf"/>
</dbReference>
<dbReference type="CDD" id="cd05401">
    <property type="entry name" value="NT_GlnE_GlnD_like"/>
    <property type="match status" value="1"/>
</dbReference>